<evidence type="ECO:0000313" key="2">
    <source>
        <dbReference type="EMBL" id="RCS21369.1"/>
    </source>
</evidence>
<keyword evidence="1" id="KW-0812">Transmembrane</keyword>
<keyword evidence="1" id="KW-0472">Membrane</keyword>
<feature type="transmembrane region" description="Helical" evidence="1">
    <location>
        <begin position="41"/>
        <end position="60"/>
    </location>
</feature>
<feature type="transmembrane region" description="Helical" evidence="1">
    <location>
        <begin position="137"/>
        <end position="159"/>
    </location>
</feature>
<sequence length="217" mass="24156">MIVIWLTSMLEIMNRMGRAHPDDMIISRADSAGLFRLHKTLLILYASALVLQLVVILAASPGSLDFDFSNETVSLWRNLSPNAGGNYLYLESVKPGLGYKYVLSYGLSTYISAVFILMYLMIAIFVKKSSLRMLTEFQLSTFKVTVFATACAVSVVYFVDYSSPNNENYRSARQKLLSTEVGIIVSDLTIMIAGFGVIATIFTISKYIKFKGELGYV</sequence>
<evidence type="ECO:0000256" key="1">
    <source>
        <dbReference type="SAM" id="Phobius"/>
    </source>
</evidence>
<proteinExistence type="predicted"/>
<protein>
    <submittedName>
        <fullName evidence="2">Uncharacterized protein</fullName>
    </submittedName>
</protein>
<gene>
    <name evidence="2" type="ORF">DUT91_24645</name>
</gene>
<dbReference type="EMBL" id="QOZG01000057">
    <property type="protein sequence ID" value="RCS21369.1"/>
    <property type="molecule type" value="Genomic_DNA"/>
</dbReference>
<evidence type="ECO:0000313" key="3">
    <source>
        <dbReference type="Proteomes" id="UP000253420"/>
    </source>
</evidence>
<feature type="transmembrane region" description="Helical" evidence="1">
    <location>
        <begin position="102"/>
        <end position="125"/>
    </location>
</feature>
<organism evidence="2 3">
    <name type="scientific">Phyllobacterium salinisoli</name>
    <dbReference type="NCBI Taxonomy" id="1899321"/>
    <lineage>
        <taxon>Bacteria</taxon>
        <taxon>Pseudomonadati</taxon>
        <taxon>Pseudomonadota</taxon>
        <taxon>Alphaproteobacteria</taxon>
        <taxon>Hyphomicrobiales</taxon>
        <taxon>Phyllobacteriaceae</taxon>
        <taxon>Phyllobacterium</taxon>
    </lineage>
</organism>
<reference evidence="2 3" key="1">
    <citation type="submission" date="2018-07" db="EMBL/GenBank/DDBJ databases">
        <title>The draft genome of Phyllobacterium salinisoli.</title>
        <authorList>
            <person name="Liu L."/>
            <person name="Li L."/>
            <person name="Zhang X."/>
            <person name="Liang L."/>
        </authorList>
    </citation>
    <scope>NUCLEOTIDE SEQUENCE [LARGE SCALE GENOMIC DNA]</scope>
    <source>
        <strain evidence="2 3">LLAN61</strain>
    </source>
</reference>
<name>A0A368JW18_9HYPH</name>
<dbReference type="AlphaFoldDB" id="A0A368JW18"/>
<accession>A0A368JW18</accession>
<keyword evidence="3" id="KW-1185">Reference proteome</keyword>
<feature type="transmembrane region" description="Helical" evidence="1">
    <location>
        <begin position="179"/>
        <end position="204"/>
    </location>
</feature>
<keyword evidence="1" id="KW-1133">Transmembrane helix</keyword>
<dbReference type="Proteomes" id="UP000253420">
    <property type="component" value="Unassembled WGS sequence"/>
</dbReference>
<comment type="caution">
    <text evidence="2">The sequence shown here is derived from an EMBL/GenBank/DDBJ whole genome shotgun (WGS) entry which is preliminary data.</text>
</comment>